<organism evidence="1 2">
    <name type="scientific">Thelonectria olida</name>
    <dbReference type="NCBI Taxonomy" id="1576542"/>
    <lineage>
        <taxon>Eukaryota</taxon>
        <taxon>Fungi</taxon>
        <taxon>Dikarya</taxon>
        <taxon>Ascomycota</taxon>
        <taxon>Pezizomycotina</taxon>
        <taxon>Sordariomycetes</taxon>
        <taxon>Hypocreomycetidae</taxon>
        <taxon>Hypocreales</taxon>
        <taxon>Nectriaceae</taxon>
        <taxon>Thelonectria</taxon>
    </lineage>
</organism>
<name>A0A9P9AV72_9HYPO</name>
<dbReference type="OrthoDB" id="3546164at2759"/>
<evidence type="ECO:0000313" key="1">
    <source>
        <dbReference type="EMBL" id="KAH6897400.1"/>
    </source>
</evidence>
<dbReference type="EMBL" id="JAGPYM010000003">
    <property type="protein sequence ID" value="KAH6897400.1"/>
    <property type="molecule type" value="Genomic_DNA"/>
</dbReference>
<evidence type="ECO:0008006" key="3">
    <source>
        <dbReference type="Google" id="ProtNLM"/>
    </source>
</evidence>
<keyword evidence="2" id="KW-1185">Reference proteome</keyword>
<evidence type="ECO:0000313" key="2">
    <source>
        <dbReference type="Proteomes" id="UP000777438"/>
    </source>
</evidence>
<comment type="caution">
    <text evidence="1">The sequence shown here is derived from an EMBL/GenBank/DDBJ whole genome shotgun (WGS) entry which is preliminary data.</text>
</comment>
<reference evidence="1 2" key="1">
    <citation type="journal article" date="2021" name="Nat. Commun.">
        <title>Genetic determinants of endophytism in the Arabidopsis root mycobiome.</title>
        <authorList>
            <person name="Mesny F."/>
            <person name="Miyauchi S."/>
            <person name="Thiergart T."/>
            <person name="Pickel B."/>
            <person name="Atanasova L."/>
            <person name="Karlsson M."/>
            <person name="Huettel B."/>
            <person name="Barry K.W."/>
            <person name="Haridas S."/>
            <person name="Chen C."/>
            <person name="Bauer D."/>
            <person name="Andreopoulos W."/>
            <person name="Pangilinan J."/>
            <person name="LaButti K."/>
            <person name="Riley R."/>
            <person name="Lipzen A."/>
            <person name="Clum A."/>
            <person name="Drula E."/>
            <person name="Henrissat B."/>
            <person name="Kohler A."/>
            <person name="Grigoriev I.V."/>
            <person name="Martin F.M."/>
            <person name="Hacquard S."/>
        </authorList>
    </citation>
    <scope>NUCLEOTIDE SEQUENCE [LARGE SCALE GENOMIC DNA]</scope>
    <source>
        <strain evidence="1 2">MPI-CAGE-CH-0241</strain>
    </source>
</reference>
<gene>
    <name evidence="1" type="ORF">B0T10DRAFT_455262</name>
</gene>
<sequence length="201" mass="21748">MPILSIIRPEIPAASKDKFLDAWPTLVADLRAQPGVLHAGGGQIVAEDGQGVTDFKFIQYIAFKSAEDEATFTSSAWAKEHEERLQARGVPQPAVGRFEFAEFSGDASPKPFLQFSSITLADEGKRVDARTAWIELTSALGRKTTGGKLLSDDAIIGLGLVGWDSVEEIESAYKESKTAEAFAAYKSIGETRNVLVKLLES</sequence>
<proteinExistence type="predicted"/>
<dbReference type="Gene3D" id="3.30.70.100">
    <property type="match status" value="1"/>
</dbReference>
<dbReference type="AlphaFoldDB" id="A0A9P9AV72"/>
<protein>
    <recommendedName>
        <fullName evidence="3">ABM domain-containing protein</fullName>
    </recommendedName>
</protein>
<accession>A0A9P9AV72</accession>
<dbReference type="Proteomes" id="UP000777438">
    <property type="component" value="Unassembled WGS sequence"/>
</dbReference>